<gene>
    <name evidence="1" type="ORF">RADP37_03922</name>
</gene>
<accession>A0A4Y1MQE0</accession>
<name>A0A4Y1MQE0_9PROT</name>
<sequence length="87" mass="9740">MPTALTRPPALTTIVFEDVHEEGFVGSYGRCHLLTACHPYRFVSREAAGRFAAVRQERGHCDGFRLHTPGFAPPRPLPTFDESEIPF</sequence>
<dbReference type="RefSeq" id="WP_099780993.1">
    <property type="nucleotide sequence ID" value="NZ_CP025187.1"/>
</dbReference>
<organism evidence="1">
    <name type="scientific">Roseomonas mucosa</name>
    <dbReference type="NCBI Taxonomy" id="207340"/>
    <lineage>
        <taxon>Bacteria</taxon>
        <taxon>Pseudomonadati</taxon>
        <taxon>Pseudomonadota</taxon>
        <taxon>Alphaproteobacteria</taxon>
        <taxon>Acetobacterales</taxon>
        <taxon>Roseomonadaceae</taxon>
        <taxon>Roseomonas</taxon>
    </lineage>
</organism>
<dbReference type="AlphaFoldDB" id="A0A4Y1MQE0"/>
<geneLocation type="plasmid" evidence="1">
    <name>p2-AD2</name>
</geneLocation>
<protein>
    <submittedName>
        <fullName evidence="1">Uncharacterized protein</fullName>
    </submittedName>
</protein>
<proteinExistence type="predicted"/>
<reference evidence="1" key="1">
    <citation type="submission" date="2017-12" db="EMBL/GenBank/DDBJ databases">
        <authorList>
            <person name="Martens C."/>
            <person name="Dahlstrom E."/>
            <person name="Barbian K."/>
            <person name="Sykora L."/>
            <person name="Ricklefs S."/>
            <person name="Bruno D."/>
            <person name="Anzick I."/>
            <person name="Myles I."/>
            <person name="Datta S.K."/>
        </authorList>
    </citation>
    <scope>NUCLEOTIDE SEQUENCE</scope>
    <source>
        <strain evidence="1">AD2</strain>
        <plasmid evidence="1">p2-AD2</plasmid>
    </source>
</reference>
<keyword evidence="1" id="KW-0614">Plasmid</keyword>
<evidence type="ECO:0000313" key="1">
    <source>
        <dbReference type="EMBL" id="AWV20215.1"/>
    </source>
</evidence>
<dbReference type="EMBL" id="CP025187">
    <property type="protein sequence ID" value="AWV20215.1"/>
    <property type="molecule type" value="Genomic_DNA"/>
</dbReference>